<reference evidence="1 2" key="1">
    <citation type="submission" date="2017-03" db="EMBL/GenBank/DDBJ databases">
        <title>Paenibacillus larvae genome sequencing.</title>
        <authorList>
            <person name="Dingman D.W."/>
        </authorList>
    </citation>
    <scope>NUCLEOTIDE SEQUENCE [LARGE SCALE GENOMIC DNA]</scope>
    <source>
        <strain evidence="1 2">SAG 10367</strain>
    </source>
</reference>
<dbReference type="InterPro" id="IPR009057">
    <property type="entry name" value="Homeodomain-like_sf"/>
</dbReference>
<dbReference type="AlphaFoldDB" id="A0A1V0UVB0"/>
<dbReference type="RefSeq" id="WP_083040864.1">
    <property type="nucleotide sequence ID" value="NZ_CP020557.1"/>
</dbReference>
<dbReference type="Proteomes" id="UP000192727">
    <property type="component" value="Chromosome"/>
</dbReference>
<organism evidence="1 2">
    <name type="scientific">Paenibacillus larvae subsp. pulvifaciens</name>
    <dbReference type="NCBI Taxonomy" id="1477"/>
    <lineage>
        <taxon>Bacteria</taxon>
        <taxon>Bacillati</taxon>
        <taxon>Bacillota</taxon>
        <taxon>Bacilli</taxon>
        <taxon>Bacillales</taxon>
        <taxon>Paenibacillaceae</taxon>
        <taxon>Paenibacillus</taxon>
    </lineage>
</organism>
<name>A0A1V0UVB0_9BACL</name>
<dbReference type="GO" id="GO:0004803">
    <property type="term" value="F:transposase activity"/>
    <property type="evidence" value="ECO:0007669"/>
    <property type="project" value="InterPro"/>
</dbReference>
<dbReference type="PANTHER" id="PTHR33215">
    <property type="entry name" value="PROTEIN DISTAL ANTENNA"/>
    <property type="match status" value="1"/>
</dbReference>
<accession>A0A1V0UVB0</accession>
<dbReference type="Pfam" id="PF01527">
    <property type="entry name" value="HTH_Tnp_1"/>
    <property type="match status" value="1"/>
</dbReference>
<dbReference type="GO" id="GO:0003677">
    <property type="term" value="F:DNA binding"/>
    <property type="evidence" value="ECO:0007669"/>
    <property type="project" value="InterPro"/>
</dbReference>
<gene>
    <name evidence="1" type="ORF">B7C51_16100</name>
</gene>
<evidence type="ECO:0008006" key="3">
    <source>
        <dbReference type="Google" id="ProtNLM"/>
    </source>
</evidence>
<evidence type="ECO:0000313" key="1">
    <source>
        <dbReference type="EMBL" id="ARF69002.1"/>
    </source>
</evidence>
<dbReference type="InterPro" id="IPR051839">
    <property type="entry name" value="RD_transcriptional_regulator"/>
</dbReference>
<evidence type="ECO:0000313" key="2">
    <source>
        <dbReference type="Proteomes" id="UP000192727"/>
    </source>
</evidence>
<dbReference type="Gene3D" id="1.10.10.60">
    <property type="entry name" value="Homeodomain-like"/>
    <property type="match status" value="1"/>
</dbReference>
<proteinExistence type="predicted"/>
<dbReference type="GO" id="GO:0006313">
    <property type="term" value="P:DNA transposition"/>
    <property type="evidence" value="ECO:0007669"/>
    <property type="project" value="InterPro"/>
</dbReference>
<sequence length="81" mass="9495">MTKKYDKEFKLQSVRLIQEEGKSVAQVAREMGLHENTLYRWIAEFKNAGNQPSPIRFPYKICEHAGISVTLDCQHKIRQLF</sequence>
<dbReference type="InterPro" id="IPR002514">
    <property type="entry name" value="Transposase_8"/>
</dbReference>
<dbReference type="EMBL" id="CP020557">
    <property type="protein sequence ID" value="ARF69002.1"/>
    <property type="molecule type" value="Genomic_DNA"/>
</dbReference>
<protein>
    <recommendedName>
        <fullName evidence="3">Transposase</fullName>
    </recommendedName>
</protein>
<dbReference type="SUPFAM" id="SSF46689">
    <property type="entry name" value="Homeodomain-like"/>
    <property type="match status" value="1"/>
</dbReference>
<dbReference type="PANTHER" id="PTHR33215:SF13">
    <property type="entry name" value="PROTEIN DISTAL ANTENNA"/>
    <property type="match status" value="1"/>
</dbReference>